<accession>A0A2X4TTS0</accession>
<proteinExistence type="predicted"/>
<evidence type="ECO:0000313" key="3">
    <source>
        <dbReference type="Proteomes" id="UP000249091"/>
    </source>
</evidence>
<dbReference type="Proteomes" id="UP000249091">
    <property type="component" value="Chromosome 1"/>
</dbReference>
<keyword evidence="3" id="KW-1185">Reference proteome</keyword>
<feature type="compositionally biased region" description="Acidic residues" evidence="1">
    <location>
        <begin position="49"/>
        <end position="62"/>
    </location>
</feature>
<organism evidence="2 3">
    <name type="scientific">Rhodococcus coprophilus</name>
    <dbReference type="NCBI Taxonomy" id="38310"/>
    <lineage>
        <taxon>Bacteria</taxon>
        <taxon>Bacillati</taxon>
        <taxon>Actinomycetota</taxon>
        <taxon>Actinomycetes</taxon>
        <taxon>Mycobacteriales</taxon>
        <taxon>Nocardiaceae</taxon>
        <taxon>Rhodococcus</taxon>
    </lineage>
</organism>
<gene>
    <name evidence="2" type="ORF">NCTC10994_01255</name>
</gene>
<protein>
    <submittedName>
        <fullName evidence="2">Uncharacterized protein</fullName>
    </submittedName>
</protein>
<dbReference type="KEGG" id="rcr:NCTC10994_01255"/>
<name>A0A2X4TTS0_9NOCA</name>
<sequence length="62" mass="6880">MAESERPGTPADNDDLTGEKISRLVDDMEERVEAEHEREGKAGSPSDREETEPVEPDDQAPE</sequence>
<evidence type="ECO:0000256" key="1">
    <source>
        <dbReference type="SAM" id="MobiDB-lite"/>
    </source>
</evidence>
<dbReference type="AlphaFoldDB" id="A0A2X4TTS0"/>
<dbReference type="EMBL" id="LS483468">
    <property type="protein sequence ID" value="SQI29799.1"/>
    <property type="molecule type" value="Genomic_DNA"/>
</dbReference>
<feature type="region of interest" description="Disordered" evidence="1">
    <location>
        <begin position="1"/>
        <end position="62"/>
    </location>
</feature>
<evidence type="ECO:0000313" key="2">
    <source>
        <dbReference type="EMBL" id="SQI29799.1"/>
    </source>
</evidence>
<reference evidence="2 3" key="1">
    <citation type="submission" date="2018-06" db="EMBL/GenBank/DDBJ databases">
        <authorList>
            <consortium name="Pathogen Informatics"/>
            <person name="Doyle S."/>
        </authorList>
    </citation>
    <scope>NUCLEOTIDE SEQUENCE [LARGE SCALE GENOMIC DNA]</scope>
    <source>
        <strain evidence="2 3">NCTC10994</strain>
    </source>
</reference>
<dbReference type="RefSeq" id="WP_072700161.1">
    <property type="nucleotide sequence ID" value="NZ_JAFBBL010000001.1"/>
</dbReference>
<feature type="compositionally biased region" description="Basic and acidic residues" evidence="1">
    <location>
        <begin position="17"/>
        <end position="41"/>
    </location>
</feature>